<organism evidence="1 2">
    <name type="scientific">Trichobilharzia regenti</name>
    <name type="common">Nasal bird schistosome</name>
    <dbReference type="NCBI Taxonomy" id="157069"/>
    <lineage>
        <taxon>Eukaryota</taxon>
        <taxon>Metazoa</taxon>
        <taxon>Spiralia</taxon>
        <taxon>Lophotrochozoa</taxon>
        <taxon>Platyhelminthes</taxon>
        <taxon>Trematoda</taxon>
        <taxon>Digenea</taxon>
        <taxon>Strigeidida</taxon>
        <taxon>Schistosomatoidea</taxon>
        <taxon>Schistosomatidae</taxon>
        <taxon>Trichobilharzia</taxon>
    </lineage>
</organism>
<sequence length="66" mass="7421">MDPQCSGVNYYTGQRTDVKVKCALVIAKRIVCFEAISDWTYHFMNVAPNKVNHLPALLINAVYCGE</sequence>
<evidence type="ECO:0000313" key="1">
    <source>
        <dbReference type="Proteomes" id="UP000050795"/>
    </source>
</evidence>
<name>A0AA85JY66_TRIRE</name>
<reference evidence="2" key="2">
    <citation type="submission" date="2023-11" db="UniProtKB">
        <authorList>
            <consortium name="WormBaseParasite"/>
        </authorList>
    </citation>
    <scope>IDENTIFICATION</scope>
</reference>
<dbReference type="WBParaSite" id="TREG1_49410.1">
    <property type="protein sequence ID" value="TREG1_49410.1"/>
    <property type="gene ID" value="TREG1_49410"/>
</dbReference>
<dbReference type="Proteomes" id="UP000050795">
    <property type="component" value="Unassembled WGS sequence"/>
</dbReference>
<dbReference type="AlphaFoldDB" id="A0AA85JY66"/>
<proteinExistence type="predicted"/>
<reference evidence="1" key="1">
    <citation type="submission" date="2022-06" db="EMBL/GenBank/DDBJ databases">
        <authorList>
            <person name="Berger JAMES D."/>
            <person name="Berger JAMES D."/>
        </authorList>
    </citation>
    <scope>NUCLEOTIDE SEQUENCE [LARGE SCALE GENOMIC DNA]</scope>
</reference>
<evidence type="ECO:0000313" key="2">
    <source>
        <dbReference type="WBParaSite" id="TREG1_49410.1"/>
    </source>
</evidence>
<keyword evidence="1" id="KW-1185">Reference proteome</keyword>
<protein>
    <submittedName>
        <fullName evidence="2">Uncharacterized protein</fullName>
    </submittedName>
</protein>
<accession>A0AA85JY66</accession>